<dbReference type="RefSeq" id="WP_208046325.1">
    <property type="nucleotide sequence ID" value="NZ_JAGDYL010000019.1"/>
</dbReference>
<protein>
    <submittedName>
        <fullName evidence="2">Uncharacterized protein</fullName>
    </submittedName>
</protein>
<keyword evidence="1" id="KW-1133">Transmembrane helix</keyword>
<keyword evidence="3" id="KW-1185">Reference proteome</keyword>
<dbReference type="Proteomes" id="UP000664398">
    <property type="component" value="Unassembled WGS sequence"/>
</dbReference>
<dbReference type="AlphaFoldDB" id="A0A939LW62"/>
<evidence type="ECO:0000313" key="2">
    <source>
        <dbReference type="EMBL" id="MBO1805855.1"/>
    </source>
</evidence>
<dbReference type="EMBL" id="JAGDYL010000019">
    <property type="protein sequence ID" value="MBO1805855.1"/>
    <property type="molecule type" value="Genomic_DNA"/>
</dbReference>
<feature type="transmembrane region" description="Helical" evidence="1">
    <location>
        <begin position="47"/>
        <end position="68"/>
    </location>
</feature>
<comment type="caution">
    <text evidence="2">The sequence shown here is derived from an EMBL/GenBank/DDBJ whole genome shotgun (WGS) entry which is preliminary data.</text>
</comment>
<keyword evidence="1" id="KW-0472">Membrane</keyword>
<sequence>MTNGELAILVLLALCVATVLLRRLTLFVNARAFKVVPPFRSSFGHRAGVPLLAFSILVAAVSIIGSIAFPFPGLWGPTVLVFSVIWTINRRALIRYLPWFAPVEIALERGDRIVLLGGAAGTLIAYVLTLPR</sequence>
<keyword evidence="1" id="KW-0812">Transmembrane</keyword>
<accession>A0A939LW62</accession>
<evidence type="ECO:0000256" key="1">
    <source>
        <dbReference type="SAM" id="Phobius"/>
    </source>
</evidence>
<organism evidence="2 3">
    <name type="scientific">Leucobacter ruminantium</name>
    <dbReference type="NCBI Taxonomy" id="1289170"/>
    <lineage>
        <taxon>Bacteria</taxon>
        <taxon>Bacillati</taxon>
        <taxon>Actinomycetota</taxon>
        <taxon>Actinomycetes</taxon>
        <taxon>Micrococcales</taxon>
        <taxon>Microbacteriaceae</taxon>
        <taxon>Leucobacter</taxon>
    </lineage>
</organism>
<reference evidence="2" key="1">
    <citation type="submission" date="2021-03" db="EMBL/GenBank/DDBJ databases">
        <title>Leucobacter chromiisoli sp. nov., isolated from chromium-containing soil of chemical plant.</title>
        <authorList>
            <person name="Xu Z."/>
        </authorList>
    </citation>
    <scope>NUCLEOTIDE SEQUENCE</scope>
    <source>
        <strain evidence="2">A2</strain>
    </source>
</reference>
<feature type="transmembrane region" description="Helical" evidence="1">
    <location>
        <begin position="74"/>
        <end position="93"/>
    </location>
</feature>
<feature type="transmembrane region" description="Helical" evidence="1">
    <location>
        <begin position="113"/>
        <end position="130"/>
    </location>
</feature>
<feature type="transmembrane region" description="Helical" evidence="1">
    <location>
        <begin position="6"/>
        <end position="26"/>
    </location>
</feature>
<evidence type="ECO:0000313" key="3">
    <source>
        <dbReference type="Proteomes" id="UP000664398"/>
    </source>
</evidence>
<proteinExistence type="predicted"/>
<gene>
    <name evidence="2" type="ORF">J4H91_11095</name>
</gene>
<name>A0A939LW62_9MICO</name>